<evidence type="ECO:0000313" key="2">
    <source>
        <dbReference type="Proteomes" id="UP001055439"/>
    </source>
</evidence>
<dbReference type="EMBL" id="CP097508">
    <property type="protein sequence ID" value="URE12851.1"/>
    <property type="molecule type" value="Genomic_DNA"/>
</dbReference>
<name>A0A9E7GD20_9LILI</name>
<keyword evidence="2" id="KW-1185">Reference proteome</keyword>
<gene>
    <name evidence="1" type="ORF">MUK42_05072</name>
</gene>
<organism evidence="1 2">
    <name type="scientific">Musa troglodytarum</name>
    <name type="common">fe'i banana</name>
    <dbReference type="NCBI Taxonomy" id="320322"/>
    <lineage>
        <taxon>Eukaryota</taxon>
        <taxon>Viridiplantae</taxon>
        <taxon>Streptophyta</taxon>
        <taxon>Embryophyta</taxon>
        <taxon>Tracheophyta</taxon>
        <taxon>Spermatophyta</taxon>
        <taxon>Magnoliopsida</taxon>
        <taxon>Liliopsida</taxon>
        <taxon>Zingiberales</taxon>
        <taxon>Musaceae</taxon>
        <taxon>Musa</taxon>
    </lineage>
</organism>
<dbReference type="Proteomes" id="UP001055439">
    <property type="component" value="Chromosome 6"/>
</dbReference>
<evidence type="ECO:0000313" key="1">
    <source>
        <dbReference type="EMBL" id="URE12851.1"/>
    </source>
</evidence>
<protein>
    <submittedName>
        <fullName evidence="1">Uncharacterized protein</fullName>
    </submittedName>
</protein>
<reference evidence="1" key="1">
    <citation type="submission" date="2022-05" db="EMBL/GenBank/DDBJ databases">
        <title>The Musa troglodytarum L. genome provides insights into the mechanism of non-climacteric behaviour and enrichment of carotenoids.</title>
        <authorList>
            <person name="Wang J."/>
        </authorList>
    </citation>
    <scope>NUCLEOTIDE SEQUENCE</scope>
    <source>
        <tissue evidence="1">Leaf</tissue>
    </source>
</reference>
<dbReference type="AlphaFoldDB" id="A0A9E7GD20"/>
<sequence length="92" mass="10400">MAAPRAVLCWWRRDVFTIIGVGSAGMCPRISCEREYRRACGRRERRELEDRLGALDSVAAIDLQRGEAHGNVDSQIMDGAPTVRMYACRPLY</sequence>
<accession>A0A9E7GD20</accession>
<proteinExistence type="predicted"/>